<dbReference type="InterPro" id="IPR007235">
    <property type="entry name" value="Glyco_trans_28_C"/>
</dbReference>
<dbReference type="InterPro" id="IPR004276">
    <property type="entry name" value="GlycoTrans_28_N"/>
</dbReference>
<dbReference type="EC" id="2.4.1.227" evidence="10"/>
<feature type="binding site" evidence="10">
    <location>
        <position position="296"/>
    </location>
    <ligand>
        <name>UDP-N-acetyl-alpha-D-glucosamine</name>
        <dbReference type="ChEBI" id="CHEBI:57705"/>
    </ligand>
</feature>
<comment type="function">
    <text evidence="10">Cell wall formation. Catalyzes the transfer of a GlcNAc subunit on undecaprenyl-pyrophosphoryl-MurNAc-pentapeptide (lipid intermediate I) to form undecaprenyl-pyrophosphoryl-MurNAc-(pentapeptide)GlcNAc (lipid intermediate II).</text>
</comment>
<reference evidence="14" key="1">
    <citation type="submission" date="2017-02" db="EMBL/GenBank/DDBJ databases">
        <authorList>
            <person name="Dridi B."/>
        </authorList>
    </citation>
    <scope>NUCLEOTIDE SEQUENCE [LARGE SCALE GENOMIC DNA]</scope>
    <source>
        <strain evidence="14">B Co 03.10</strain>
    </source>
</reference>
<dbReference type="GO" id="GO:0005886">
    <property type="term" value="C:plasma membrane"/>
    <property type="evidence" value="ECO:0007669"/>
    <property type="project" value="UniProtKB-SubCell"/>
</dbReference>
<dbReference type="EMBL" id="FWFF01000013">
    <property type="protein sequence ID" value="SLM97766.1"/>
    <property type="molecule type" value="Genomic_DNA"/>
</dbReference>
<dbReference type="GO" id="GO:0051301">
    <property type="term" value="P:cell division"/>
    <property type="evidence" value="ECO:0007669"/>
    <property type="project" value="UniProtKB-KW"/>
</dbReference>
<proteinExistence type="inferred from homology"/>
<dbReference type="HAMAP" id="MF_00033">
    <property type="entry name" value="MurG"/>
    <property type="match status" value="1"/>
</dbReference>
<comment type="caution">
    <text evidence="10">Lacks conserved residue(s) required for the propagation of feature annotation.</text>
</comment>
<dbReference type="UniPathway" id="UPA00219"/>
<keyword evidence="4 10" id="KW-0808">Transferase</keyword>
<organism evidence="13 14">
    <name type="scientific">Brevibacterium yomogidense</name>
    <dbReference type="NCBI Taxonomy" id="946573"/>
    <lineage>
        <taxon>Bacteria</taxon>
        <taxon>Bacillati</taxon>
        <taxon>Actinomycetota</taxon>
        <taxon>Actinomycetes</taxon>
        <taxon>Micrococcales</taxon>
        <taxon>Brevibacteriaceae</taxon>
        <taxon>Brevibacterium</taxon>
    </lineage>
</organism>
<name>A0A1X6XF36_9MICO</name>
<dbReference type="Pfam" id="PF03033">
    <property type="entry name" value="Glyco_transf_28"/>
    <property type="match status" value="1"/>
</dbReference>
<keyword evidence="1 10" id="KW-1003">Cell membrane</keyword>
<keyword evidence="6 10" id="KW-0573">Peptidoglycan synthesis</keyword>
<evidence type="ECO:0000256" key="10">
    <source>
        <dbReference type="HAMAP-Rule" id="MF_00033"/>
    </source>
</evidence>
<evidence type="ECO:0000256" key="3">
    <source>
        <dbReference type="ARBA" id="ARBA00022676"/>
    </source>
</evidence>
<dbReference type="CDD" id="cd03785">
    <property type="entry name" value="GT28_MurG"/>
    <property type="match status" value="1"/>
</dbReference>
<keyword evidence="3 10" id="KW-0328">Glycosyltransferase</keyword>
<dbReference type="Pfam" id="PF04101">
    <property type="entry name" value="Glyco_tran_28_C"/>
    <property type="match status" value="1"/>
</dbReference>
<feature type="binding site" evidence="10">
    <location>
        <position position="126"/>
    </location>
    <ligand>
        <name>UDP-N-acetyl-alpha-D-glucosamine</name>
        <dbReference type="ChEBI" id="CHEBI:57705"/>
    </ligand>
</feature>
<comment type="catalytic activity">
    <reaction evidence="10">
        <text>di-trans,octa-cis-undecaprenyl diphospho-N-acetyl-alpha-D-muramoyl-L-alanyl-D-glutamyl-meso-2,6-diaminopimeloyl-D-alanyl-D-alanine + UDP-N-acetyl-alpha-D-glucosamine = di-trans,octa-cis-undecaprenyl diphospho-[N-acetyl-alpha-D-glucosaminyl-(1-&gt;4)]-N-acetyl-alpha-D-muramoyl-L-alanyl-D-glutamyl-meso-2,6-diaminopimeloyl-D-alanyl-D-alanine + UDP + H(+)</text>
        <dbReference type="Rhea" id="RHEA:31227"/>
        <dbReference type="ChEBI" id="CHEBI:15378"/>
        <dbReference type="ChEBI" id="CHEBI:57705"/>
        <dbReference type="ChEBI" id="CHEBI:58223"/>
        <dbReference type="ChEBI" id="CHEBI:61387"/>
        <dbReference type="ChEBI" id="CHEBI:61388"/>
        <dbReference type="EC" id="2.4.1.227"/>
    </reaction>
</comment>
<protein>
    <recommendedName>
        <fullName evidence="10">UDP-N-acetylglucosamine--N-acetylmuramyl-(pentapeptide) pyrophosphoryl-undecaprenol N-acetylglucosamine transferase</fullName>
        <ecNumber evidence="10">2.4.1.227</ecNumber>
    </recommendedName>
    <alternativeName>
        <fullName evidence="10">Undecaprenyl-PP-MurNAc-pentapeptide-UDPGlcNAc GlcNAc transferase</fullName>
    </alternativeName>
</protein>
<evidence type="ECO:0000256" key="2">
    <source>
        <dbReference type="ARBA" id="ARBA00022618"/>
    </source>
</evidence>
<keyword evidence="5 10" id="KW-0133">Cell shape</keyword>
<feature type="domain" description="Glycosyltransferase family 28 N-terminal" evidence="11">
    <location>
        <begin position="5"/>
        <end position="139"/>
    </location>
</feature>
<gene>
    <name evidence="10" type="primary">murG</name>
    <name evidence="13" type="ORF">FM105_07675</name>
</gene>
<dbReference type="Gene3D" id="3.40.50.2000">
    <property type="entry name" value="Glycogen Phosphorylase B"/>
    <property type="match status" value="2"/>
</dbReference>
<dbReference type="InterPro" id="IPR006009">
    <property type="entry name" value="GlcNAc_MurG"/>
</dbReference>
<dbReference type="GO" id="GO:0051991">
    <property type="term" value="F:UDP-N-acetyl-D-glucosamine:N-acetylmuramoyl-L-alanyl-D-glutamyl-meso-2,6-diaminopimelyl-D-alanyl-D-alanine-diphosphoundecaprenol 4-beta-N-acetylglucosaminlytransferase activity"/>
    <property type="evidence" value="ECO:0007669"/>
    <property type="project" value="RHEA"/>
</dbReference>
<dbReference type="PANTHER" id="PTHR21015:SF22">
    <property type="entry name" value="GLYCOSYLTRANSFERASE"/>
    <property type="match status" value="1"/>
</dbReference>
<feature type="domain" description="Glycosyl transferase family 28 C-terminal" evidence="12">
    <location>
        <begin position="193"/>
        <end position="350"/>
    </location>
</feature>
<keyword evidence="2 10" id="KW-0132">Cell division</keyword>
<dbReference type="PANTHER" id="PTHR21015">
    <property type="entry name" value="UDP-N-ACETYLGLUCOSAMINE--N-ACETYLMURAMYL-(PENTAPEPTIDE) PYROPHOSPHORYL-UNDECAPRENOL N-ACETYLGLUCOSAMINE TRANSFERASE 1"/>
    <property type="match status" value="1"/>
</dbReference>
<evidence type="ECO:0000256" key="8">
    <source>
        <dbReference type="ARBA" id="ARBA00023306"/>
    </source>
</evidence>
<comment type="pathway">
    <text evidence="10">Cell wall biogenesis; peptidoglycan biosynthesis.</text>
</comment>
<evidence type="ECO:0000256" key="1">
    <source>
        <dbReference type="ARBA" id="ARBA00022475"/>
    </source>
</evidence>
<dbReference type="GO" id="GO:0050511">
    <property type="term" value="F:undecaprenyldiphospho-muramoylpentapeptide beta-N-acetylglucosaminyltransferase activity"/>
    <property type="evidence" value="ECO:0007669"/>
    <property type="project" value="UniProtKB-UniRule"/>
</dbReference>
<dbReference type="AlphaFoldDB" id="A0A1X6XF36"/>
<keyword evidence="9 10" id="KW-0961">Cell wall biogenesis/degradation</keyword>
<evidence type="ECO:0000256" key="4">
    <source>
        <dbReference type="ARBA" id="ARBA00022679"/>
    </source>
</evidence>
<sequence length="392" mass="41527">MSLSVLLAGGGTAGHVSPLLAIADDLRFQDPDASIIVLGTEEGLESRLVPDAGYELVTIPKVPMPRRPNADALRFPGRFRGAVRSVVDLLRERDVDVVLGVGGYVSTPAYLAARRTGTPIVVHEANARPGMANRVGARLTRSDLVGYAFPGTPLKGRHVGMPMRAQIEAVDYDEPAQRRSARRSLGLDEKMPTLVVTGGSLGAQAINDAMAGSLTAIGSAGVQVLHITGAGKGEALREATADLAHYHVRDYVDGMENAYLAADLLVCRAGAGTVAEVSVVWVPAVFVPLAVGNGEQQLNAATHVGAGAAVMVDNADFSADYVVETVLPLVTDAERLGAMREAARREGFPGTAARTMTQMIHDAAGAHHPEREYGPDRWTKHERFYRSGEENA</sequence>
<evidence type="ECO:0000313" key="13">
    <source>
        <dbReference type="EMBL" id="SLM97766.1"/>
    </source>
</evidence>
<evidence type="ECO:0000256" key="7">
    <source>
        <dbReference type="ARBA" id="ARBA00023136"/>
    </source>
</evidence>
<evidence type="ECO:0000256" key="6">
    <source>
        <dbReference type="ARBA" id="ARBA00022984"/>
    </source>
</evidence>
<dbReference type="GO" id="GO:0009252">
    <property type="term" value="P:peptidoglycan biosynthetic process"/>
    <property type="evidence" value="ECO:0007669"/>
    <property type="project" value="UniProtKB-UniRule"/>
</dbReference>
<comment type="similarity">
    <text evidence="10">Belongs to the glycosyltransferase 28 family. MurG subfamily.</text>
</comment>
<evidence type="ECO:0000313" key="14">
    <source>
        <dbReference type="Proteomes" id="UP000196581"/>
    </source>
</evidence>
<evidence type="ECO:0000259" key="12">
    <source>
        <dbReference type="Pfam" id="PF04101"/>
    </source>
</evidence>
<accession>A0A1X6XF36</accession>
<keyword evidence="14" id="KW-1185">Reference proteome</keyword>
<evidence type="ECO:0000259" key="11">
    <source>
        <dbReference type="Pfam" id="PF03033"/>
    </source>
</evidence>
<comment type="subcellular location">
    <subcellularLocation>
        <location evidence="10">Cell membrane</location>
        <topology evidence="10">Peripheral membrane protein</topology>
        <orientation evidence="10">Cytoplasmic side</orientation>
    </subcellularLocation>
</comment>
<feature type="binding site" evidence="10">
    <location>
        <position position="200"/>
    </location>
    <ligand>
        <name>UDP-N-acetyl-alpha-D-glucosamine</name>
        <dbReference type="ChEBI" id="CHEBI:57705"/>
    </ligand>
</feature>
<dbReference type="RefSeq" id="WP_087006919.1">
    <property type="nucleotide sequence ID" value="NZ_FWFF01000013.1"/>
</dbReference>
<feature type="binding site" evidence="10">
    <location>
        <begin position="12"/>
        <end position="14"/>
    </location>
    <ligand>
        <name>UDP-N-acetyl-alpha-D-glucosamine</name>
        <dbReference type="ChEBI" id="CHEBI:57705"/>
    </ligand>
</feature>
<dbReference type="GO" id="GO:0005975">
    <property type="term" value="P:carbohydrate metabolic process"/>
    <property type="evidence" value="ECO:0007669"/>
    <property type="project" value="InterPro"/>
</dbReference>
<evidence type="ECO:0000256" key="9">
    <source>
        <dbReference type="ARBA" id="ARBA00023316"/>
    </source>
</evidence>
<keyword evidence="7 10" id="KW-0472">Membrane</keyword>
<dbReference type="GO" id="GO:0008360">
    <property type="term" value="P:regulation of cell shape"/>
    <property type="evidence" value="ECO:0007669"/>
    <property type="project" value="UniProtKB-KW"/>
</dbReference>
<dbReference type="GO" id="GO:0071555">
    <property type="term" value="P:cell wall organization"/>
    <property type="evidence" value="ECO:0007669"/>
    <property type="project" value="UniProtKB-KW"/>
</dbReference>
<feature type="binding site" evidence="10">
    <location>
        <position position="164"/>
    </location>
    <ligand>
        <name>UDP-N-acetyl-alpha-D-glucosamine</name>
        <dbReference type="ChEBI" id="CHEBI:57705"/>
    </ligand>
</feature>
<keyword evidence="8 10" id="KW-0131">Cell cycle</keyword>
<dbReference type="SUPFAM" id="SSF53756">
    <property type="entry name" value="UDP-Glycosyltransferase/glycogen phosphorylase"/>
    <property type="match status" value="1"/>
</dbReference>
<dbReference type="Proteomes" id="UP000196581">
    <property type="component" value="Unassembled WGS sequence"/>
</dbReference>
<evidence type="ECO:0000256" key="5">
    <source>
        <dbReference type="ARBA" id="ARBA00022960"/>
    </source>
</evidence>